<comment type="similarity">
    <text evidence="1">Belongs to the sigma-70 factor family. ECF subfamily.</text>
</comment>
<dbReference type="SUPFAM" id="SSF88946">
    <property type="entry name" value="Sigma2 domain of RNA polymerase sigma factors"/>
    <property type="match status" value="1"/>
</dbReference>
<dbReference type="InterPro" id="IPR014325">
    <property type="entry name" value="RNA_pol_sigma-E_actinobac"/>
</dbReference>
<dbReference type="InterPro" id="IPR007627">
    <property type="entry name" value="RNA_pol_sigma70_r2"/>
</dbReference>
<dbReference type="EMBL" id="JAGINW010000001">
    <property type="protein sequence ID" value="MBP2321719.1"/>
    <property type="molecule type" value="Genomic_DNA"/>
</dbReference>
<dbReference type="NCBIfam" id="TIGR02983">
    <property type="entry name" value="SigE-fam_strep"/>
    <property type="match status" value="1"/>
</dbReference>
<dbReference type="Gene3D" id="1.10.1740.10">
    <property type="match status" value="1"/>
</dbReference>
<dbReference type="CDD" id="cd06171">
    <property type="entry name" value="Sigma70_r4"/>
    <property type="match status" value="1"/>
</dbReference>
<dbReference type="Pfam" id="PF04542">
    <property type="entry name" value="Sigma70_r2"/>
    <property type="match status" value="1"/>
</dbReference>
<dbReference type="InterPro" id="IPR000792">
    <property type="entry name" value="Tscrpt_reg_LuxR_C"/>
</dbReference>
<keyword evidence="5" id="KW-0804">Transcription</keyword>
<keyword evidence="2" id="KW-0805">Transcription regulation</keyword>
<dbReference type="InterPro" id="IPR013324">
    <property type="entry name" value="RNA_pol_sigma_r3/r4-like"/>
</dbReference>
<feature type="domain" description="HTH luxR-type" evidence="6">
    <location>
        <begin position="116"/>
        <end position="172"/>
    </location>
</feature>
<keyword evidence="4" id="KW-0238">DNA-binding</keyword>
<evidence type="ECO:0000259" key="6">
    <source>
        <dbReference type="SMART" id="SM00421"/>
    </source>
</evidence>
<dbReference type="SMART" id="SM00421">
    <property type="entry name" value="HTH_LUXR"/>
    <property type="match status" value="1"/>
</dbReference>
<dbReference type="InterPro" id="IPR014284">
    <property type="entry name" value="RNA_pol_sigma-70_dom"/>
</dbReference>
<evidence type="ECO:0000256" key="4">
    <source>
        <dbReference type="ARBA" id="ARBA00023125"/>
    </source>
</evidence>
<dbReference type="InterPro" id="IPR013325">
    <property type="entry name" value="RNA_pol_sigma_r2"/>
</dbReference>
<evidence type="ECO:0000256" key="3">
    <source>
        <dbReference type="ARBA" id="ARBA00023082"/>
    </source>
</evidence>
<evidence type="ECO:0000313" key="8">
    <source>
        <dbReference type="Proteomes" id="UP001519332"/>
    </source>
</evidence>
<evidence type="ECO:0000256" key="5">
    <source>
        <dbReference type="ARBA" id="ARBA00023163"/>
    </source>
</evidence>
<gene>
    <name evidence="7" type="ORF">JOF56_002104</name>
</gene>
<dbReference type="RefSeq" id="WP_307855023.1">
    <property type="nucleotide sequence ID" value="NZ_JAGINW010000001.1"/>
</dbReference>
<evidence type="ECO:0000256" key="2">
    <source>
        <dbReference type="ARBA" id="ARBA00023015"/>
    </source>
</evidence>
<sequence>MSTLKPELGESCQVDDFGEFVRAALPGLLRYGHALAGNPHDAADLVQTVLEKIGSRWAKVVRNTGDPLAYTRRAMANTHISKWRRSRRESLVADLPDIAAAAQHDPFENEPLWQALRALPPRQRAVIVLRYYEGLSEGEIAAALGVSAGTVKSQASKAMATLRLRLDAVEGRC</sequence>
<dbReference type="Gene3D" id="1.10.10.10">
    <property type="entry name" value="Winged helix-like DNA-binding domain superfamily/Winged helix DNA-binding domain"/>
    <property type="match status" value="1"/>
</dbReference>
<dbReference type="NCBIfam" id="TIGR02937">
    <property type="entry name" value="sigma70-ECF"/>
    <property type="match status" value="1"/>
</dbReference>
<dbReference type="PANTHER" id="PTHR43133:SF50">
    <property type="entry name" value="ECF RNA POLYMERASE SIGMA FACTOR SIGM"/>
    <property type="match status" value="1"/>
</dbReference>
<keyword evidence="8" id="KW-1185">Reference proteome</keyword>
<dbReference type="InterPro" id="IPR039425">
    <property type="entry name" value="RNA_pol_sigma-70-like"/>
</dbReference>
<evidence type="ECO:0000256" key="1">
    <source>
        <dbReference type="ARBA" id="ARBA00010641"/>
    </source>
</evidence>
<evidence type="ECO:0000313" key="7">
    <source>
        <dbReference type="EMBL" id="MBP2321719.1"/>
    </source>
</evidence>
<reference evidence="7 8" key="1">
    <citation type="submission" date="2021-03" db="EMBL/GenBank/DDBJ databases">
        <title>Sequencing the genomes of 1000 actinobacteria strains.</title>
        <authorList>
            <person name="Klenk H.-P."/>
        </authorList>
    </citation>
    <scope>NUCLEOTIDE SEQUENCE [LARGE SCALE GENOMIC DNA]</scope>
    <source>
        <strain evidence="7 8">DSM 46670</strain>
    </source>
</reference>
<keyword evidence="3" id="KW-0731">Sigma factor</keyword>
<proteinExistence type="inferred from homology"/>
<dbReference type="Pfam" id="PF08281">
    <property type="entry name" value="Sigma70_r4_2"/>
    <property type="match status" value="1"/>
</dbReference>
<name>A0ABS4TBC3_9PSEU</name>
<accession>A0ABS4TBC3</accession>
<protein>
    <submittedName>
        <fullName evidence="7">RNA polymerase sigma-70 factor (Sigma-E family)</fullName>
    </submittedName>
</protein>
<organism evidence="7 8">
    <name type="scientific">Kibdelosporangium banguiense</name>
    <dbReference type="NCBI Taxonomy" id="1365924"/>
    <lineage>
        <taxon>Bacteria</taxon>
        <taxon>Bacillati</taxon>
        <taxon>Actinomycetota</taxon>
        <taxon>Actinomycetes</taxon>
        <taxon>Pseudonocardiales</taxon>
        <taxon>Pseudonocardiaceae</taxon>
        <taxon>Kibdelosporangium</taxon>
    </lineage>
</organism>
<dbReference type="InterPro" id="IPR036388">
    <property type="entry name" value="WH-like_DNA-bd_sf"/>
</dbReference>
<dbReference type="InterPro" id="IPR013249">
    <property type="entry name" value="RNA_pol_sigma70_r4_t2"/>
</dbReference>
<dbReference type="SUPFAM" id="SSF88659">
    <property type="entry name" value="Sigma3 and sigma4 domains of RNA polymerase sigma factors"/>
    <property type="match status" value="1"/>
</dbReference>
<dbReference type="PANTHER" id="PTHR43133">
    <property type="entry name" value="RNA POLYMERASE ECF-TYPE SIGMA FACTO"/>
    <property type="match status" value="1"/>
</dbReference>
<comment type="caution">
    <text evidence="7">The sequence shown here is derived from an EMBL/GenBank/DDBJ whole genome shotgun (WGS) entry which is preliminary data.</text>
</comment>
<dbReference type="Proteomes" id="UP001519332">
    <property type="component" value="Unassembled WGS sequence"/>
</dbReference>